<dbReference type="Gene3D" id="3.20.20.140">
    <property type="entry name" value="Metal-dependent hydrolases"/>
    <property type="match status" value="1"/>
</dbReference>
<dbReference type="RefSeq" id="WP_114832106.1">
    <property type="nucleotide sequence ID" value="NZ_QQTO01000027.1"/>
</dbReference>
<dbReference type="PANTHER" id="PTHR43569:SF1">
    <property type="entry name" value="BLL3371 PROTEIN"/>
    <property type="match status" value="1"/>
</dbReference>
<evidence type="ECO:0000256" key="2">
    <source>
        <dbReference type="SAM" id="MobiDB-lite"/>
    </source>
</evidence>
<feature type="compositionally biased region" description="Polar residues" evidence="2">
    <location>
        <begin position="1"/>
        <end position="17"/>
    </location>
</feature>
<sequence>MTDISTGDHGTTPSQEQLARGEELVLEPELPIIDPHHHLWATPARYLLDELLADTGSGHNIRATVYLQCRSMYRQDGPPELASLGETEFVNGVAAMSASGLYGNTRHCAGIVGYVDLSLGGRASTVLEAHLRAANGRLRGIRNSSAWHRDPSIRPMPYVAPKEMLLNPKFREGFAHLAPLGLSFDVWTWWTQLSELVDLADQFETTSIVLDHFGGIVGVGEHDGKLAHDFPLWRSAIREVARRPNITVKLGGLAMQTAGFKLSERSTPASSEQLEDLWRPYFDVCIEAFGPQRCMFESNFPVDKAGGVSYRTLWNAFKRLAAGAGTEEKAALFFDTAARVYRLNVKPI</sequence>
<dbReference type="EMBL" id="QQTP01000020">
    <property type="protein sequence ID" value="RDJ20300.1"/>
    <property type="molecule type" value="Genomic_DNA"/>
</dbReference>
<dbReference type="InterPro" id="IPR052350">
    <property type="entry name" value="Metallo-dep_Lactonases"/>
</dbReference>
<evidence type="ECO:0000256" key="1">
    <source>
        <dbReference type="ARBA" id="ARBA00038310"/>
    </source>
</evidence>
<dbReference type="Pfam" id="PF04909">
    <property type="entry name" value="Amidohydro_2"/>
    <property type="match status" value="1"/>
</dbReference>
<dbReference type="InterPro" id="IPR032466">
    <property type="entry name" value="Metal_Hydrolase"/>
</dbReference>
<evidence type="ECO:0000313" key="4">
    <source>
        <dbReference type="EMBL" id="RDJ20300.1"/>
    </source>
</evidence>
<feature type="domain" description="Amidohydrolase-related" evidence="3">
    <location>
        <begin position="33"/>
        <end position="343"/>
    </location>
</feature>
<evidence type="ECO:0000313" key="5">
    <source>
        <dbReference type="Proteomes" id="UP000255207"/>
    </source>
</evidence>
<dbReference type="OrthoDB" id="9787654at2"/>
<keyword evidence="4" id="KW-0378">Hydrolase</keyword>
<evidence type="ECO:0000259" key="3">
    <source>
        <dbReference type="Pfam" id="PF04909"/>
    </source>
</evidence>
<dbReference type="PANTHER" id="PTHR43569">
    <property type="entry name" value="AMIDOHYDROLASE"/>
    <property type="match status" value="1"/>
</dbReference>
<dbReference type="Proteomes" id="UP000255207">
    <property type="component" value="Unassembled WGS sequence"/>
</dbReference>
<dbReference type="SUPFAM" id="SSF51556">
    <property type="entry name" value="Metallo-dependent hydrolases"/>
    <property type="match status" value="1"/>
</dbReference>
<dbReference type="InterPro" id="IPR006680">
    <property type="entry name" value="Amidohydro-rel"/>
</dbReference>
<keyword evidence="5" id="KW-1185">Reference proteome</keyword>
<reference evidence="5" key="1">
    <citation type="submission" date="2018-07" db="EMBL/GenBank/DDBJ databases">
        <authorList>
            <person name="Safronova V.I."/>
            <person name="Chirak E.R."/>
            <person name="Sazanova A.L."/>
        </authorList>
    </citation>
    <scope>NUCLEOTIDE SEQUENCE [LARGE SCALE GENOMIC DNA]</scope>
    <source>
        <strain evidence="5">RCAM04685</strain>
    </source>
</reference>
<dbReference type="AlphaFoldDB" id="A0A370KZ78"/>
<dbReference type="GO" id="GO:0016787">
    <property type="term" value="F:hydrolase activity"/>
    <property type="evidence" value="ECO:0007669"/>
    <property type="project" value="UniProtKB-KW"/>
</dbReference>
<comment type="caution">
    <text evidence="4">The sequence shown here is derived from an EMBL/GenBank/DDBJ whole genome shotgun (WGS) entry which is preliminary data.</text>
</comment>
<organism evidence="4 5">
    <name type="scientific">Bosea caraganae</name>
    <dbReference type="NCBI Taxonomy" id="2763117"/>
    <lineage>
        <taxon>Bacteria</taxon>
        <taxon>Pseudomonadati</taxon>
        <taxon>Pseudomonadota</taxon>
        <taxon>Alphaproteobacteria</taxon>
        <taxon>Hyphomicrobiales</taxon>
        <taxon>Boseaceae</taxon>
        <taxon>Bosea</taxon>
    </lineage>
</organism>
<protein>
    <submittedName>
        <fullName evidence="4">Amidohydrolase</fullName>
    </submittedName>
</protein>
<proteinExistence type="inferred from homology"/>
<gene>
    <name evidence="4" type="ORF">DWE98_25405</name>
</gene>
<name>A0A370KZ78_9HYPH</name>
<feature type="region of interest" description="Disordered" evidence="2">
    <location>
        <begin position="1"/>
        <end position="20"/>
    </location>
</feature>
<comment type="similarity">
    <text evidence="1">Belongs to the metallo-dependent hydrolases superfamily.</text>
</comment>
<accession>A0A370KZ78</accession>